<sequence>MSEQSGNPKHSVGKGAQSEHHNHSDEESYVKNPENSNEEDSGSGGDYLEKKWRKIATDFQKKYKININTSEYKDESFSDTLKGLETTTGNSKAELEKEIKNWK</sequence>
<evidence type="ECO:0000313" key="3">
    <source>
        <dbReference type="Proteomes" id="UP000629420"/>
    </source>
</evidence>
<feature type="compositionally biased region" description="Basic and acidic residues" evidence="1">
    <location>
        <begin position="93"/>
        <end position="103"/>
    </location>
</feature>
<evidence type="ECO:0008006" key="4">
    <source>
        <dbReference type="Google" id="ProtNLM"/>
    </source>
</evidence>
<protein>
    <recommendedName>
        <fullName evidence="4">General stress protein CsbD</fullName>
    </recommendedName>
</protein>
<evidence type="ECO:0000256" key="1">
    <source>
        <dbReference type="SAM" id="MobiDB-lite"/>
    </source>
</evidence>
<organism evidence="2 3">
    <name type="scientific">Aequorivita iocasae</name>
    <dbReference type="NCBI Taxonomy" id="2803865"/>
    <lineage>
        <taxon>Bacteria</taxon>
        <taxon>Pseudomonadati</taxon>
        <taxon>Bacteroidota</taxon>
        <taxon>Flavobacteriia</taxon>
        <taxon>Flavobacteriales</taxon>
        <taxon>Flavobacteriaceae</taxon>
        <taxon>Aequorivita</taxon>
    </lineage>
</organism>
<reference evidence="2 3" key="1">
    <citation type="submission" date="2021-01" db="EMBL/GenBank/DDBJ databases">
        <title>Aequorivita sp. strain KX20305, a bacterium isolated from the sediment collected at a cold seep field in South China Sea.</title>
        <authorList>
            <person name="Zhang H."/>
            <person name="Li C."/>
        </authorList>
    </citation>
    <scope>NUCLEOTIDE SEQUENCE [LARGE SCALE GENOMIC DNA]</scope>
    <source>
        <strain evidence="2 3">KX20305</strain>
    </source>
</reference>
<proteinExistence type="predicted"/>
<dbReference type="EMBL" id="CP068439">
    <property type="protein sequence ID" value="QQX76530.1"/>
    <property type="molecule type" value="Genomic_DNA"/>
</dbReference>
<dbReference type="RefSeq" id="WP_202336334.1">
    <property type="nucleotide sequence ID" value="NZ_CP068439.1"/>
</dbReference>
<keyword evidence="3" id="KW-1185">Reference proteome</keyword>
<evidence type="ECO:0000313" key="2">
    <source>
        <dbReference type="EMBL" id="QQX76530.1"/>
    </source>
</evidence>
<feature type="region of interest" description="Disordered" evidence="1">
    <location>
        <begin position="81"/>
        <end position="103"/>
    </location>
</feature>
<name>A0ABX7DQY1_9FLAO</name>
<gene>
    <name evidence="2" type="ORF">JK629_14575</name>
</gene>
<accession>A0ABX7DQY1</accession>
<feature type="compositionally biased region" description="Basic and acidic residues" evidence="1">
    <location>
        <begin position="17"/>
        <end position="29"/>
    </location>
</feature>
<dbReference type="Proteomes" id="UP000629420">
    <property type="component" value="Chromosome"/>
</dbReference>
<feature type="region of interest" description="Disordered" evidence="1">
    <location>
        <begin position="1"/>
        <end position="49"/>
    </location>
</feature>